<comment type="subcellular location">
    <subcellularLocation>
        <location evidence="1">Membrane</location>
        <topology evidence="1">Multi-pass membrane protein</topology>
    </subcellularLocation>
</comment>
<evidence type="ECO:0000256" key="2">
    <source>
        <dbReference type="ARBA" id="ARBA00005887"/>
    </source>
</evidence>
<evidence type="ECO:0000313" key="11">
    <source>
        <dbReference type="EMBL" id="MCK0531798.1"/>
    </source>
</evidence>
<proteinExistence type="inferred from homology"/>
<evidence type="ECO:0000256" key="4">
    <source>
        <dbReference type="ARBA" id="ARBA00022692"/>
    </source>
</evidence>
<feature type="transmembrane region" description="Helical" evidence="8">
    <location>
        <begin position="246"/>
        <end position="266"/>
    </location>
</feature>
<evidence type="ECO:0000256" key="1">
    <source>
        <dbReference type="ARBA" id="ARBA00004141"/>
    </source>
</evidence>
<organism evidence="11 12">
    <name type="scientific">Sphingobium agri</name>
    <dbReference type="NCBI Taxonomy" id="2933566"/>
    <lineage>
        <taxon>Bacteria</taxon>
        <taxon>Pseudomonadati</taxon>
        <taxon>Pseudomonadota</taxon>
        <taxon>Alphaproteobacteria</taxon>
        <taxon>Sphingomonadales</taxon>
        <taxon>Sphingomonadaceae</taxon>
        <taxon>Sphingobium</taxon>
    </lineage>
</organism>
<feature type="transmembrane region" description="Helical" evidence="8">
    <location>
        <begin position="303"/>
        <end position="321"/>
    </location>
</feature>
<dbReference type="InterPro" id="IPR024041">
    <property type="entry name" value="NH4_transpt_AmtB-like_dom"/>
</dbReference>
<evidence type="ECO:0000259" key="10">
    <source>
        <dbReference type="Pfam" id="PF00909"/>
    </source>
</evidence>
<evidence type="ECO:0000256" key="6">
    <source>
        <dbReference type="ARBA" id="ARBA00023136"/>
    </source>
</evidence>
<dbReference type="InterPro" id="IPR029020">
    <property type="entry name" value="Ammonium/urea_transptr"/>
</dbReference>
<name>A0ABT0DXJ0_9SPHN</name>
<feature type="chain" id="PRO_5047096308" evidence="9">
    <location>
        <begin position="21"/>
        <end position="424"/>
    </location>
</feature>
<feature type="transmembrane region" description="Helical" evidence="8">
    <location>
        <begin position="183"/>
        <end position="204"/>
    </location>
</feature>
<evidence type="ECO:0000256" key="8">
    <source>
        <dbReference type="SAM" id="Phobius"/>
    </source>
</evidence>
<feature type="transmembrane region" description="Helical" evidence="8">
    <location>
        <begin position="278"/>
        <end position="297"/>
    </location>
</feature>
<feature type="signal peptide" evidence="9">
    <location>
        <begin position="1"/>
        <end position="20"/>
    </location>
</feature>
<keyword evidence="5 8" id="KW-1133">Transmembrane helix</keyword>
<feature type="transmembrane region" description="Helical" evidence="8">
    <location>
        <begin position="147"/>
        <end position="171"/>
    </location>
</feature>
<feature type="transmembrane region" description="Helical" evidence="8">
    <location>
        <begin position="64"/>
        <end position="84"/>
    </location>
</feature>
<evidence type="ECO:0000256" key="5">
    <source>
        <dbReference type="ARBA" id="ARBA00022989"/>
    </source>
</evidence>
<feature type="transmembrane region" description="Helical" evidence="8">
    <location>
        <begin position="216"/>
        <end position="240"/>
    </location>
</feature>
<dbReference type="InterPro" id="IPR001905">
    <property type="entry name" value="Ammonium_transpt"/>
</dbReference>
<evidence type="ECO:0000256" key="3">
    <source>
        <dbReference type="ARBA" id="ARBA00022448"/>
    </source>
</evidence>
<keyword evidence="9" id="KW-0732">Signal</keyword>
<dbReference type="Proteomes" id="UP001203512">
    <property type="component" value="Unassembled WGS sequence"/>
</dbReference>
<feature type="domain" description="Ammonium transporter AmtB-like" evidence="10">
    <location>
        <begin position="33"/>
        <end position="419"/>
    </location>
</feature>
<accession>A0ABT0DXJ0</accession>
<keyword evidence="6 8" id="KW-0472">Membrane</keyword>
<feature type="transmembrane region" description="Helical" evidence="8">
    <location>
        <begin position="30"/>
        <end position="52"/>
    </location>
</feature>
<keyword evidence="4 8" id="KW-0812">Transmembrane</keyword>
<evidence type="ECO:0000313" key="12">
    <source>
        <dbReference type="Proteomes" id="UP001203512"/>
    </source>
</evidence>
<evidence type="ECO:0000256" key="9">
    <source>
        <dbReference type="SAM" id="SignalP"/>
    </source>
</evidence>
<protein>
    <submittedName>
        <fullName evidence="11">Ammonium transporter</fullName>
    </submittedName>
</protein>
<keyword evidence="12" id="KW-1185">Reference proteome</keyword>
<dbReference type="Gene3D" id="1.10.3430.10">
    <property type="entry name" value="Ammonium transporter AmtB like domains"/>
    <property type="match status" value="1"/>
</dbReference>
<feature type="transmembrane region" description="Helical" evidence="8">
    <location>
        <begin position="373"/>
        <end position="394"/>
    </location>
</feature>
<gene>
    <name evidence="11" type="ORF">MU848_09425</name>
</gene>
<reference evidence="11 12" key="1">
    <citation type="submission" date="2022-04" db="EMBL/GenBank/DDBJ databases">
        <authorList>
            <person name="Huq M.A."/>
        </authorList>
    </citation>
    <scope>NUCLEOTIDE SEQUENCE [LARGE SCALE GENOMIC DNA]</scope>
    <source>
        <strain evidence="11 12">MAH-33</strain>
    </source>
</reference>
<comment type="caution">
    <text evidence="11">The sequence shown here is derived from an EMBL/GenBank/DDBJ whole genome shotgun (WGS) entry which is preliminary data.</text>
</comment>
<feature type="transmembrane region" description="Helical" evidence="8">
    <location>
        <begin position="333"/>
        <end position="353"/>
    </location>
</feature>
<dbReference type="PANTHER" id="PTHR43029">
    <property type="entry name" value="AMMONIUM TRANSPORTER MEP2"/>
    <property type="match status" value="1"/>
</dbReference>
<feature type="transmembrane region" description="Helical" evidence="8">
    <location>
        <begin position="121"/>
        <end position="140"/>
    </location>
</feature>
<dbReference type="Pfam" id="PF00909">
    <property type="entry name" value="Ammonium_transp"/>
    <property type="match status" value="1"/>
</dbReference>
<keyword evidence="7" id="KW-0924">Ammonia transport</keyword>
<dbReference type="PANTHER" id="PTHR43029:SF10">
    <property type="entry name" value="AMMONIUM TRANSPORTER MEP2"/>
    <property type="match status" value="1"/>
</dbReference>
<keyword evidence="3" id="KW-0813">Transport</keyword>
<comment type="similarity">
    <text evidence="2">Belongs to the ammonia transporter channel (TC 1.A.11.2) family.</text>
</comment>
<evidence type="ECO:0000256" key="7">
    <source>
        <dbReference type="ARBA" id="ARBA00023177"/>
    </source>
</evidence>
<dbReference type="EMBL" id="JALKHS010000006">
    <property type="protein sequence ID" value="MCK0531798.1"/>
    <property type="molecule type" value="Genomic_DNA"/>
</dbReference>
<sequence>MFARALLLFLFMASPQTAEAQVAVAVADSGDTAWMILCAILILIAGLPGLLLRHAGLVNVRSALSASTQIFIVAAGASLAWAIAGYSLSFAPGSTWLGGGANLLLANLGTLKEGLTVPESAFVLFQMALALFAVCLLPGATAGRARFGWTAALAPLWLLIVYAPLVHGIWGGGWLARLGVIDFSGSLVIHMSAGFSALALSLILGRQPRQAATNHAPVLSLAGGALIWIGWAGLSGGWALGATDNAATAILNTHFAACAGAFAWALSDRAASGRVSATGIMSGAIAGLAAISASAALSGPGGAMLIGLAAALLCRIAKAAFGRGVDDPASVFLLHGLGGLIGALLLPLFVQPFLGGVGFEADVSLSTAMLSQFAGVIAVALWSMAGTTIVALMLSAALPMRLSGEEAAEGLDQADHGQQGWDFR</sequence>
<dbReference type="RefSeq" id="WP_247231396.1">
    <property type="nucleotide sequence ID" value="NZ_JALKHS010000006.1"/>
</dbReference>
<dbReference type="SUPFAM" id="SSF111352">
    <property type="entry name" value="Ammonium transporter"/>
    <property type="match status" value="1"/>
</dbReference>